<accession>T1I5X1</accession>
<reference evidence="1" key="1">
    <citation type="submission" date="2015-05" db="UniProtKB">
        <authorList>
            <consortium name="EnsemblMetazoa"/>
        </authorList>
    </citation>
    <scope>IDENTIFICATION</scope>
</reference>
<dbReference type="AlphaFoldDB" id="T1I5X1"/>
<evidence type="ECO:0000313" key="2">
    <source>
        <dbReference type="Proteomes" id="UP000015103"/>
    </source>
</evidence>
<proteinExistence type="predicted"/>
<dbReference type="EnsemblMetazoa" id="RPRC011690-RA">
    <property type="protein sequence ID" value="RPRC011690-PA"/>
    <property type="gene ID" value="RPRC011690"/>
</dbReference>
<dbReference type="HOGENOM" id="CLU_2500714_0_0_1"/>
<dbReference type="Proteomes" id="UP000015103">
    <property type="component" value="Unassembled WGS sequence"/>
</dbReference>
<dbReference type="EMBL" id="ACPB03015971">
    <property type="status" value="NOT_ANNOTATED_CDS"/>
    <property type="molecule type" value="Genomic_DNA"/>
</dbReference>
<dbReference type="VEuPathDB" id="VectorBase:RPRC011690"/>
<sequence length="86" mass="9511">MWRIEGIALAVCGFRLEAFARSDGGLNQIKKLSAMSHIVSNHPQTDALYFQEPLPAIPQISKRIFPVKTGALNDYDPNTANTLQRG</sequence>
<dbReference type="InParanoid" id="T1I5X1"/>
<keyword evidence="2" id="KW-1185">Reference proteome</keyword>
<organism evidence="1 2">
    <name type="scientific">Rhodnius prolixus</name>
    <name type="common">Triatomid bug</name>
    <dbReference type="NCBI Taxonomy" id="13249"/>
    <lineage>
        <taxon>Eukaryota</taxon>
        <taxon>Metazoa</taxon>
        <taxon>Ecdysozoa</taxon>
        <taxon>Arthropoda</taxon>
        <taxon>Hexapoda</taxon>
        <taxon>Insecta</taxon>
        <taxon>Pterygota</taxon>
        <taxon>Neoptera</taxon>
        <taxon>Paraneoptera</taxon>
        <taxon>Hemiptera</taxon>
        <taxon>Heteroptera</taxon>
        <taxon>Panheteroptera</taxon>
        <taxon>Cimicomorpha</taxon>
        <taxon>Reduviidae</taxon>
        <taxon>Triatominae</taxon>
        <taxon>Rhodnius</taxon>
    </lineage>
</organism>
<protein>
    <submittedName>
        <fullName evidence="1">Uncharacterized protein</fullName>
    </submittedName>
</protein>
<evidence type="ECO:0000313" key="1">
    <source>
        <dbReference type="EnsemblMetazoa" id="RPRC011690-PA"/>
    </source>
</evidence>
<name>T1I5X1_RHOPR</name>